<name>A0A6A6Y0H9_9PEZI</name>
<reference evidence="3" key="3">
    <citation type="submission" date="2025-04" db="UniProtKB">
        <authorList>
            <consortium name="RefSeq"/>
        </authorList>
    </citation>
    <scope>IDENTIFICATION</scope>
    <source>
        <strain evidence="3">CBS 304.34</strain>
    </source>
</reference>
<evidence type="ECO:0000313" key="1">
    <source>
        <dbReference type="EMBL" id="KAF2802058.1"/>
    </source>
</evidence>
<dbReference type="Proteomes" id="UP000504636">
    <property type="component" value="Unplaced"/>
</dbReference>
<keyword evidence="2" id="KW-1185">Reference proteome</keyword>
<evidence type="ECO:0000313" key="2">
    <source>
        <dbReference type="Proteomes" id="UP000504636"/>
    </source>
</evidence>
<protein>
    <submittedName>
        <fullName evidence="1 3">Uncharacterized protein</fullName>
    </submittedName>
</protein>
<reference evidence="3" key="2">
    <citation type="submission" date="2020-04" db="EMBL/GenBank/DDBJ databases">
        <authorList>
            <consortium name="NCBI Genome Project"/>
        </authorList>
    </citation>
    <scope>NUCLEOTIDE SEQUENCE</scope>
    <source>
        <strain evidence="3">CBS 304.34</strain>
    </source>
</reference>
<dbReference type="EMBL" id="MU003725">
    <property type="protein sequence ID" value="KAF2802058.1"/>
    <property type="molecule type" value="Genomic_DNA"/>
</dbReference>
<organism evidence="1">
    <name type="scientific">Mytilinidion resinicola</name>
    <dbReference type="NCBI Taxonomy" id="574789"/>
    <lineage>
        <taxon>Eukaryota</taxon>
        <taxon>Fungi</taxon>
        <taxon>Dikarya</taxon>
        <taxon>Ascomycota</taxon>
        <taxon>Pezizomycotina</taxon>
        <taxon>Dothideomycetes</taxon>
        <taxon>Pleosporomycetidae</taxon>
        <taxon>Mytilinidiales</taxon>
        <taxon>Mytilinidiaceae</taxon>
        <taxon>Mytilinidion</taxon>
    </lineage>
</organism>
<proteinExistence type="predicted"/>
<dbReference type="RefSeq" id="XP_033569022.1">
    <property type="nucleotide sequence ID" value="XM_033721423.1"/>
</dbReference>
<accession>A0A6A6Y0H9</accession>
<evidence type="ECO:0000313" key="3">
    <source>
        <dbReference type="RefSeq" id="XP_033569022.1"/>
    </source>
</evidence>
<dbReference type="GeneID" id="54462316"/>
<sequence length="183" mass="20497">MRTSRKQSNYLIPTEPNPPTTFRYQVSRRRRLWYSGPALNYLAAQLRSSVHTPGLPTANESLQIVLPRFGSGGGDLDESWCLKKLPGCCWLQDSEPRGDARQHWQLGSWMTVFGNKHTLAVACAILGDSALAWIAGEDPVSSSKLLSLAPFSGFAVISSWYPEKNMKEETSVYGSFWDDEQIR</sequence>
<dbReference type="AlphaFoldDB" id="A0A6A6Y0H9"/>
<gene>
    <name evidence="1 3" type="ORF">BDZ99DRAFT_469104</name>
</gene>
<reference evidence="1 3" key="1">
    <citation type="journal article" date="2020" name="Stud. Mycol.">
        <title>101 Dothideomycetes genomes: a test case for predicting lifestyles and emergence of pathogens.</title>
        <authorList>
            <person name="Haridas S."/>
            <person name="Albert R."/>
            <person name="Binder M."/>
            <person name="Bloem J."/>
            <person name="Labutti K."/>
            <person name="Salamov A."/>
            <person name="Andreopoulos B."/>
            <person name="Baker S."/>
            <person name="Barry K."/>
            <person name="Bills G."/>
            <person name="Bluhm B."/>
            <person name="Cannon C."/>
            <person name="Castanera R."/>
            <person name="Culley D."/>
            <person name="Daum C."/>
            <person name="Ezra D."/>
            <person name="Gonzalez J."/>
            <person name="Henrissat B."/>
            <person name="Kuo A."/>
            <person name="Liang C."/>
            <person name="Lipzen A."/>
            <person name="Lutzoni F."/>
            <person name="Magnuson J."/>
            <person name="Mondo S."/>
            <person name="Nolan M."/>
            <person name="Ohm R."/>
            <person name="Pangilinan J."/>
            <person name="Park H.-J."/>
            <person name="Ramirez L."/>
            <person name="Alfaro M."/>
            <person name="Sun H."/>
            <person name="Tritt A."/>
            <person name="Yoshinaga Y."/>
            <person name="Zwiers L.-H."/>
            <person name="Turgeon B."/>
            <person name="Goodwin S."/>
            <person name="Spatafora J."/>
            <person name="Crous P."/>
            <person name="Grigoriev I."/>
        </authorList>
    </citation>
    <scope>NUCLEOTIDE SEQUENCE</scope>
    <source>
        <strain evidence="1 3">CBS 304.34</strain>
    </source>
</reference>